<protein>
    <recommendedName>
        <fullName evidence="3">Sigma-70 family RNA polymerase sigma factor</fullName>
    </recommendedName>
</protein>
<evidence type="ECO:0000313" key="1">
    <source>
        <dbReference type="EMBL" id="WXA94546.1"/>
    </source>
</evidence>
<evidence type="ECO:0000313" key="2">
    <source>
        <dbReference type="Proteomes" id="UP001379533"/>
    </source>
</evidence>
<accession>A0ABZ2K780</accession>
<dbReference type="RefSeq" id="WP_394845155.1">
    <property type="nucleotide sequence ID" value="NZ_CP089982.1"/>
</dbReference>
<gene>
    <name evidence="1" type="ORF">LZC95_50035</name>
</gene>
<reference evidence="1 2" key="1">
    <citation type="submission" date="2021-12" db="EMBL/GenBank/DDBJ databases">
        <title>Discovery of the Pendulisporaceae a myxobacterial family with distinct sporulation behavior and unique specialized metabolism.</title>
        <authorList>
            <person name="Garcia R."/>
            <person name="Popoff A."/>
            <person name="Bader C.D."/>
            <person name="Loehr J."/>
            <person name="Walesch S."/>
            <person name="Walt C."/>
            <person name="Boldt J."/>
            <person name="Bunk B."/>
            <person name="Haeckl F.J.F.P.J."/>
            <person name="Gunesch A.P."/>
            <person name="Birkelbach J."/>
            <person name="Nuebel U."/>
            <person name="Pietschmann T."/>
            <person name="Bach T."/>
            <person name="Mueller R."/>
        </authorList>
    </citation>
    <scope>NUCLEOTIDE SEQUENCE [LARGE SCALE GENOMIC DNA]</scope>
    <source>
        <strain evidence="1 2">MSr12523</strain>
    </source>
</reference>
<evidence type="ECO:0008006" key="3">
    <source>
        <dbReference type="Google" id="ProtNLM"/>
    </source>
</evidence>
<sequence length="249" mass="27740">MSTAWESLHKSLDTSIRTRAFHLRFLTAQRQHEPLRAFATARALIALLSKGAPSDEKNRLLAALVVMVQFPANAEQQDLASTLLWLALWSGLDAQYRHLQRYVHEPDELASLIGAAFTYAVRELQVTSDTLVAVTLVMNTRRRVVQKEKTQRKRAQIIDYLQDLAHGEDEDEALARIAGTPGPEEDDAQALAARLRAVCGEDAALLISIAVLGERQHEAALRLGISHAGAHLRYKRALEAARKYFSKKS</sequence>
<dbReference type="EMBL" id="CP089982">
    <property type="protein sequence ID" value="WXA94546.1"/>
    <property type="molecule type" value="Genomic_DNA"/>
</dbReference>
<name>A0ABZ2K780_9BACT</name>
<organism evidence="1 2">
    <name type="scientific">Pendulispora brunnea</name>
    <dbReference type="NCBI Taxonomy" id="2905690"/>
    <lineage>
        <taxon>Bacteria</taxon>
        <taxon>Pseudomonadati</taxon>
        <taxon>Myxococcota</taxon>
        <taxon>Myxococcia</taxon>
        <taxon>Myxococcales</taxon>
        <taxon>Sorangiineae</taxon>
        <taxon>Pendulisporaceae</taxon>
        <taxon>Pendulispora</taxon>
    </lineage>
</organism>
<proteinExistence type="predicted"/>
<dbReference type="Proteomes" id="UP001379533">
    <property type="component" value="Chromosome"/>
</dbReference>
<keyword evidence="2" id="KW-1185">Reference proteome</keyword>